<reference evidence="2" key="1">
    <citation type="journal article" date="2013" name="Nat. Commun.">
        <title>Whole-genome sequencing of Oryza brachyantha reveals mechanisms underlying Oryza genome evolution.</title>
        <authorList>
            <person name="Chen J."/>
            <person name="Huang Q."/>
            <person name="Gao D."/>
            <person name="Wang J."/>
            <person name="Lang Y."/>
            <person name="Liu T."/>
            <person name="Li B."/>
            <person name="Bai Z."/>
            <person name="Luis Goicoechea J."/>
            <person name="Liang C."/>
            <person name="Chen C."/>
            <person name="Zhang W."/>
            <person name="Sun S."/>
            <person name="Liao Y."/>
            <person name="Zhang X."/>
            <person name="Yang L."/>
            <person name="Song C."/>
            <person name="Wang M."/>
            <person name="Shi J."/>
            <person name="Liu G."/>
            <person name="Liu J."/>
            <person name="Zhou H."/>
            <person name="Zhou W."/>
            <person name="Yu Q."/>
            <person name="An N."/>
            <person name="Chen Y."/>
            <person name="Cai Q."/>
            <person name="Wang B."/>
            <person name="Liu B."/>
            <person name="Min J."/>
            <person name="Huang Y."/>
            <person name="Wu H."/>
            <person name="Li Z."/>
            <person name="Zhang Y."/>
            <person name="Yin Y."/>
            <person name="Song W."/>
            <person name="Jiang J."/>
            <person name="Jackson S.A."/>
            <person name="Wing R.A."/>
            <person name="Wang J."/>
            <person name="Chen M."/>
        </authorList>
    </citation>
    <scope>NUCLEOTIDE SEQUENCE [LARGE SCALE GENOMIC DNA]</scope>
    <source>
        <strain evidence="2">cv. IRGC 101232</strain>
    </source>
</reference>
<feature type="transmembrane region" description="Helical" evidence="1">
    <location>
        <begin position="107"/>
        <end position="127"/>
    </location>
</feature>
<dbReference type="OMA" id="REYPYED"/>
<dbReference type="RefSeq" id="XP_006663236.1">
    <property type="nucleotide sequence ID" value="XM_006663173.3"/>
</dbReference>
<proteinExistence type="predicted"/>
<accession>J3N688</accession>
<dbReference type="OrthoDB" id="686167at2759"/>
<evidence type="ECO:0000313" key="3">
    <source>
        <dbReference type="Proteomes" id="UP000006038"/>
    </source>
</evidence>
<feature type="transmembrane region" description="Helical" evidence="1">
    <location>
        <begin position="290"/>
        <end position="314"/>
    </location>
</feature>
<protein>
    <recommendedName>
        <fullName evidence="4">Transmembrane protein</fullName>
    </recommendedName>
</protein>
<dbReference type="Gramene" id="OB11G13240.1">
    <property type="protein sequence ID" value="OB11G13240.1"/>
    <property type="gene ID" value="OB11G13240"/>
</dbReference>
<dbReference type="Proteomes" id="UP000006038">
    <property type="component" value="Chromosome 11"/>
</dbReference>
<dbReference type="EnsemblPlants" id="OB11G13240.1">
    <property type="protein sequence ID" value="OB11G13240.1"/>
    <property type="gene ID" value="OB11G13240"/>
</dbReference>
<dbReference type="KEGG" id="obr:102714508"/>
<dbReference type="GeneID" id="102714508"/>
<keyword evidence="1" id="KW-0812">Transmembrane</keyword>
<keyword evidence="1" id="KW-1133">Transmembrane helix</keyword>
<evidence type="ECO:0008006" key="4">
    <source>
        <dbReference type="Google" id="ProtNLM"/>
    </source>
</evidence>
<feature type="transmembrane region" description="Helical" evidence="1">
    <location>
        <begin position="188"/>
        <end position="207"/>
    </location>
</feature>
<feature type="transmembrane region" description="Helical" evidence="1">
    <location>
        <begin position="79"/>
        <end position="100"/>
    </location>
</feature>
<dbReference type="HOGENOM" id="CLU_795403_0_0_1"/>
<feature type="transmembrane region" description="Helical" evidence="1">
    <location>
        <begin position="219"/>
        <end position="248"/>
    </location>
</feature>
<sequence>MTPRDNGTAAVHGDNGEEKTTKKKVVTCGYICDDPVIFFVPWGGGMRKDVAYGMWLLSLVYAVLSLYLLLWRVPGDQPLTWVCAFSLLLCSYMFFWIISLSAAITKLAAFTGITYGVLLASAAGQVLGPVAGMAAVVLDLIITTGVLGHAVAEHRQRTGSEKAAAAQLTWELTAGEDEGFYVDFLPSFVVLGASSVFALAGAAWLVVDVVDRLPPDDPVAAAAAVFDVSLGTWIVSCQWSMLLFTAVLREPFAVINEGNTVSCMATACSAGLFMLAALLLAVFVCKIPGILVVLLSPMAMTGFLGYLVAVYSHYRSLRGKLQLKKPEHDGKLQVKSPEHAGKLEVKIES</sequence>
<keyword evidence="3" id="KW-1185">Reference proteome</keyword>
<dbReference type="eggNOG" id="ENOG502R7EC">
    <property type="taxonomic scope" value="Eukaryota"/>
</dbReference>
<dbReference type="AlphaFoldDB" id="J3N688"/>
<feature type="transmembrane region" description="Helical" evidence="1">
    <location>
        <begin position="133"/>
        <end position="152"/>
    </location>
</feature>
<evidence type="ECO:0000256" key="1">
    <source>
        <dbReference type="SAM" id="Phobius"/>
    </source>
</evidence>
<evidence type="ECO:0000313" key="2">
    <source>
        <dbReference type="EnsemblPlants" id="OB11G13240.1"/>
    </source>
</evidence>
<name>J3N688_ORYBR</name>
<keyword evidence="1" id="KW-0472">Membrane</keyword>
<feature type="transmembrane region" description="Helical" evidence="1">
    <location>
        <begin position="52"/>
        <end position="73"/>
    </location>
</feature>
<organism evidence="2">
    <name type="scientific">Oryza brachyantha</name>
    <name type="common">malo sina</name>
    <dbReference type="NCBI Taxonomy" id="4533"/>
    <lineage>
        <taxon>Eukaryota</taxon>
        <taxon>Viridiplantae</taxon>
        <taxon>Streptophyta</taxon>
        <taxon>Embryophyta</taxon>
        <taxon>Tracheophyta</taxon>
        <taxon>Spermatophyta</taxon>
        <taxon>Magnoliopsida</taxon>
        <taxon>Liliopsida</taxon>
        <taxon>Poales</taxon>
        <taxon>Poaceae</taxon>
        <taxon>BOP clade</taxon>
        <taxon>Oryzoideae</taxon>
        <taxon>Oryzeae</taxon>
        <taxon>Oryzinae</taxon>
        <taxon>Oryza</taxon>
    </lineage>
</organism>
<gene>
    <name evidence="2" type="primary">LOC102714508</name>
</gene>
<reference evidence="2" key="2">
    <citation type="submission" date="2013-04" db="UniProtKB">
        <authorList>
            <consortium name="EnsemblPlants"/>
        </authorList>
    </citation>
    <scope>IDENTIFICATION</scope>
</reference>
<feature type="transmembrane region" description="Helical" evidence="1">
    <location>
        <begin position="260"/>
        <end position="284"/>
    </location>
</feature>